<keyword evidence="5 11" id="KW-0067">ATP-binding</keyword>
<keyword evidence="6 8" id="KW-1133">Transmembrane helix</keyword>
<feature type="transmembrane region" description="Helical" evidence="8">
    <location>
        <begin position="146"/>
        <end position="179"/>
    </location>
</feature>
<dbReference type="CDD" id="cd03254">
    <property type="entry name" value="ABCC_Glucan_exporter_like"/>
    <property type="match status" value="1"/>
</dbReference>
<dbReference type="GO" id="GO:0005886">
    <property type="term" value="C:plasma membrane"/>
    <property type="evidence" value="ECO:0007669"/>
    <property type="project" value="UniProtKB-SubCell"/>
</dbReference>
<proteinExistence type="predicted"/>
<evidence type="ECO:0000259" key="10">
    <source>
        <dbReference type="PROSITE" id="PS50929"/>
    </source>
</evidence>
<dbReference type="PROSITE" id="PS50929">
    <property type="entry name" value="ABC_TM1F"/>
    <property type="match status" value="1"/>
</dbReference>
<organism evidence="11 12">
    <name type="scientific">Candidatus Fimenecus excrementigallinarum</name>
    <dbReference type="NCBI Taxonomy" id="2840816"/>
    <lineage>
        <taxon>Bacteria</taxon>
        <taxon>Bacillati</taxon>
        <taxon>Bacillota</taxon>
        <taxon>Clostridia</taxon>
        <taxon>Candidatus Fimenecus</taxon>
    </lineage>
</organism>
<reference evidence="11" key="1">
    <citation type="submission" date="2020-10" db="EMBL/GenBank/DDBJ databases">
        <authorList>
            <person name="Gilroy R."/>
        </authorList>
    </citation>
    <scope>NUCLEOTIDE SEQUENCE</scope>
    <source>
        <strain evidence="11">ChiGjej1B1-19959</strain>
    </source>
</reference>
<dbReference type="SMART" id="SM00382">
    <property type="entry name" value="AAA"/>
    <property type="match status" value="1"/>
</dbReference>
<dbReference type="GO" id="GO:0015421">
    <property type="term" value="F:ABC-type oligopeptide transporter activity"/>
    <property type="evidence" value="ECO:0007669"/>
    <property type="project" value="TreeGrafter"/>
</dbReference>
<dbReference type="EMBL" id="DVMW01000033">
    <property type="protein sequence ID" value="HIU36043.1"/>
    <property type="molecule type" value="Genomic_DNA"/>
</dbReference>
<keyword evidence="4" id="KW-0547">Nucleotide-binding</keyword>
<dbReference type="InterPro" id="IPR011527">
    <property type="entry name" value="ABC1_TM_dom"/>
</dbReference>
<evidence type="ECO:0000256" key="6">
    <source>
        <dbReference type="ARBA" id="ARBA00022989"/>
    </source>
</evidence>
<dbReference type="SUPFAM" id="SSF90123">
    <property type="entry name" value="ABC transporter transmembrane region"/>
    <property type="match status" value="1"/>
</dbReference>
<dbReference type="InterPro" id="IPR003593">
    <property type="entry name" value="AAA+_ATPase"/>
</dbReference>
<dbReference type="Gene3D" id="3.40.50.300">
    <property type="entry name" value="P-loop containing nucleotide triphosphate hydrolases"/>
    <property type="match status" value="1"/>
</dbReference>
<dbReference type="GO" id="GO:0005524">
    <property type="term" value="F:ATP binding"/>
    <property type="evidence" value="ECO:0007669"/>
    <property type="project" value="UniProtKB-KW"/>
</dbReference>
<dbReference type="GO" id="GO:0016887">
    <property type="term" value="F:ATP hydrolysis activity"/>
    <property type="evidence" value="ECO:0007669"/>
    <property type="project" value="InterPro"/>
</dbReference>
<evidence type="ECO:0000256" key="2">
    <source>
        <dbReference type="ARBA" id="ARBA00022448"/>
    </source>
</evidence>
<keyword evidence="7 8" id="KW-0472">Membrane</keyword>
<evidence type="ECO:0000313" key="12">
    <source>
        <dbReference type="Proteomes" id="UP000824071"/>
    </source>
</evidence>
<evidence type="ECO:0000256" key="8">
    <source>
        <dbReference type="SAM" id="Phobius"/>
    </source>
</evidence>
<dbReference type="PROSITE" id="PS50893">
    <property type="entry name" value="ABC_TRANSPORTER_2"/>
    <property type="match status" value="1"/>
</dbReference>
<feature type="transmembrane region" description="Helical" evidence="8">
    <location>
        <begin position="20"/>
        <end position="45"/>
    </location>
</feature>
<keyword evidence="2" id="KW-0813">Transport</keyword>
<dbReference type="Proteomes" id="UP000824071">
    <property type="component" value="Unassembled WGS sequence"/>
</dbReference>
<evidence type="ECO:0000256" key="4">
    <source>
        <dbReference type="ARBA" id="ARBA00022741"/>
    </source>
</evidence>
<evidence type="ECO:0000259" key="9">
    <source>
        <dbReference type="PROSITE" id="PS50893"/>
    </source>
</evidence>
<dbReference type="InterPro" id="IPR036640">
    <property type="entry name" value="ABC1_TM_sf"/>
</dbReference>
<evidence type="ECO:0000256" key="5">
    <source>
        <dbReference type="ARBA" id="ARBA00022840"/>
    </source>
</evidence>
<dbReference type="InterPro" id="IPR003439">
    <property type="entry name" value="ABC_transporter-like_ATP-bd"/>
</dbReference>
<protein>
    <submittedName>
        <fullName evidence="11">ABC transporter ATP-binding protein</fullName>
    </submittedName>
</protein>
<dbReference type="FunFam" id="3.40.50.300:FF:000287">
    <property type="entry name" value="Multidrug ABC transporter ATP-binding protein"/>
    <property type="match status" value="1"/>
</dbReference>
<keyword evidence="3 8" id="KW-0812">Transmembrane</keyword>
<dbReference type="Pfam" id="PF00005">
    <property type="entry name" value="ABC_tran"/>
    <property type="match status" value="1"/>
</dbReference>
<evidence type="ECO:0000256" key="7">
    <source>
        <dbReference type="ARBA" id="ARBA00023136"/>
    </source>
</evidence>
<evidence type="ECO:0000256" key="1">
    <source>
        <dbReference type="ARBA" id="ARBA00004651"/>
    </source>
</evidence>
<accession>A0A9D1LCZ8</accession>
<dbReference type="Gene3D" id="1.20.1560.10">
    <property type="entry name" value="ABC transporter type 1, transmembrane domain"/>
    <property type="match status" value="1"/>
</dbReference>
<dbReference type="CDD" id="cd18547">
    <property type="entry name" value="ABC_6TM_Tm288_like"/>
    <property type="match status" value="1"/>
</dbReference>
<name>A0A9D1LCZ8_9FIRM</name>
<dbReference type="InterPro" id="IPR027417">
    <property type="entry name" value="P-loop_NTPase"/>
</dbReference>
<feature type="domain" description="ABC transporter" evidence="9">
    <location>
        <begin position="336"/>
        <end position="570"/>
    </location>
</feature>
<feature type="domain" description="ABC transmembrane type-1" evidence="10">
    <location>
        <begin position="19"/>
        <end position="303"/>
    </location>
</feature>
<evidence type="ECO:0000256" key="3">
    <source>
        <dbReference type="ARBA" id="ARBA00022692"/>
    </source>
</evidence>
<evidence type="ECO:0000313" key="11">
    <source>
        <dbReference type="EMBL" id="HIU36043.1"/>
    </source>
</evidence>
<gene>
    <name evidence="11" type="ORF">IAC53_05495</name>
</gene>
<sequence>MKTFKRLLRYVSPFKANLVWAVLSAFIGILGSLLVPVFIGLAVDCIAGTGAVDFPRLFRICIALVVSILISALFQWVMTYHSNKLSYLTMERLRAEAFGKLTRVPLSYVDATPHGDILNTVVTDIDIVGTGLLQGFTQVFSGVVTILGTLVFMFVIHPLLALVVIVLTPLSFFVSGFIARRSHDKYREQAKLRGQMSGYASEMIADETLVKTYCMEESIEEKYDDMNRRLQKVGVIAHFYSALSNPCTRFVNAMVYAAVAIAGAYMCVRGSLSIGELTSFLSYCSQYTKPFNEISGVVAEFQNALASADRVFRLLDEPEEADDSAAPALQVKTGAVRFSDVAFSYTPKKPLIRDFSLDVQSGQTVAVVGPTGCGKTTLINLLMRFYDTNGGAITVDGQNIRDVSRASLRGAFGMVLQDTWLFEGTVRDNIAYGVPDATLADVVAAAKAAHAHSFIKRLPDGYDTVLTENGENISEGQKQLLSIARVMLQKPPMLILDEATSSIDTRTELRIQKAFAELMEGRTSFIVAHRLSTIRNADIILVMRDGQIVETGRHEELLEKRGAYYTLYNSQFAVR</sequence>
<dbReference type="SUPFAM" id="SSF52540">
    <property type="entry name" value="P-loop containing nucleoside triphosphate hydrolases"/>
    <property type="match status" value="1"/>
</dbReference>
<comment type="subcellular location">
    <subcellularLocation>
        <location evidence="1">Cell membrane</location>
        <topology evidence="1">Multi-pass membrane protein</topology>
    </subcellularLocation>
</comment>
<comment type="caution">
    <text evidence="11">The sequence shown here is derived from an EMBL/GenBank/DDBJ whole genome shotgun (WGS) entry which is preliminary data.</text>
</comment>
<dbReference type="InterPro" id="IPR039421">
    <property type="entry name" value="Type_1_exporter"/>
</dbReference>
<dbReference type="Pfam" id="PF00664">
    <property type="entry name" value="ABC_membrane"/>
    <property type="match status" value="1"/>
</dbReference>
<reference evidence="11" key="2">
    <citation type="journal article" date="2021" name="PeerJ">
        <title>Extensive microbial diversity within the chicken gut microbiome revealed by metagenomics and culture.</title>
        <authorList>
            <person name="Gilroy R."/>
            <person name="Ravi A."/>
            <person name="Getino M."/>
            <person name="Pursley I."/>
            <person name="Horton D.L."/>
            <person name="Alikhan N.F."/>
            <person name="Baker D."/>
            <person name="Gharbi K."/>
            <person name="Hall N."/>
            <person name="Watson M."/>
            <person name="Adriaenssens E.M."/>
            <person name="Foster-Nyarko E."/>
            <person name="Jarju S."/>
            <person name="Secka A."/>
            <person name="Antonio M."/>
            <person name="Oren A."/>
            <person name="Chaudhuri R.R."/>
            <person name="La Ragione R."/>
            <person name="Hildebrand F."/>
            <person name="Pallen M.J."/>
        </authorList>
    </citation>
    <scope>NUCLEOTIDE SEQUENCE</scope>
    <source>
        <strain evidence="11">ChiGjej1B1-19959</strain>
    </source>
</reference>
<feature type="transmembrane region" description="Helical" evidence="8">
    <location>
        <begin position="57"/>
        <end position="78"/>
    </location>
</feature>
<dbReference type="PANTHER" id="PTHR43394:SF1">
    <property type="entry name" value="ATP-BINDING CASSETTE SUB-FAMILY B MEMBER 10, MITOCHONDRIAL"/>
    <property type="match status" value="1"/>
</dbReference>
<dbReference type="AlphaFoldDB" id="A0A9D1LCZ8"/>
<dbReference type="PANTHER" id="PTHR43394">
    <property type="entry name" value="ATP-DEPENDENT PERMEASE MDL1, MITOCHONDRIAL"/>
    <property type="match status" value="1"/>
</dbReference>